<reference evidence="2" key="1">
    <citation type="submission" date="2018-05" db="EMBL/GenBank/DDBJ databases">
        <authorList>
            <person name="Cea G.-C."/>
            <person name="William W."/>
        </authorList>
    </citation>
    <scope>NUCLEOTIDE SEQUENCE [LARGE SCALE GENOMIC DNA]</scope>
    <source>
        <strain evidence="2">DB21MT 5</strain>
    </source>
</reference>
<dbReference type="EMBL" id="LS483250">
    <property type="protein sequence ID" value="SQD79474.1"/>
    <property type="molecule type" value="Genomic_DNA"/>
</dbReference>
<evidence type="ECO:0000313" key="1">
    <source>
        <dbReference type="EMBL" id="SQD79474.1"/>
    </source>
</evidence>
<organism evidence="1 2">
    <name type="scientific">Moritella yayanosii</name>
    <dbReference type="NCBI Taxonomy" id="69539"/>
    <lineage>
        <taxon>Bacteria</taxon>
        <taxon>Pseudomonadati</taxon>
        <taxon>Pseudomonadota</taxon>
        <taxon>Gammaproteobacteria</taxon>
        <taxon>Alteromonadales</taxon>
        <taxon>Moritellaceae</taxon>
        <taxon>Moritella</taxon>
    </lineage>
</organism>
<dbReference type="KEGG" id="mya:MORIYA_3016"/>
<sequence>MPNQWFKSIGLYSIKEVKTGVHAFLLRHSKLQEPYTRSVRTVL</sequence>
<dbReference type="Proteomes" id="UP000250163">
    <property type="component" value="Chromosome MORIYA"/>
</dbReference>
<gene>
    <name evidence="1" type="ORF">MORIYA_3016</name>
</gene>
<keyword evidence="2" id="KW-1185">Reference proteome</keyword>
<proteinExistence type="predicted"/>
<accession>A0A330LR69</accession>
<name>A0A330LR69_9GAMM</name>
<dbReference type="AlphaFoldDB" id="A0A330LR69"/>
<protein>
    <submittedName>
        <fullName evidence="1">Uncharacterized protein</fullName>
    </submittedName>
</protein>
<evidence type="ECO:0000313" key="2">
    <source>
        <dbReference type="Proteomes" id="UP000250163"/>
    </source>
</evidence>